<dbReference type="InterPro" id="IPR000297">
    <property type="entry name" value="PPIase_PpiC"/>
</dbReference>
<dbReference type="Gene3D" id="3.10.50.40">
    <property type="match status" value="1"/>
</dbReference>
<keyword evidence="1" id="KW-0697">Rotamase</keyword>
<evidence type="ECO:0000259" key="3">
    <source>
        <dbReference type="PROSITE" id="PS50198"/>
    </source>
</evidence>
<dbReference type="GO" id="GO:0003755">
    <property type="term" value="F:peptidyl-prolyl cis-trans isomerase activity"/>
    <property type="evidence" value="ECO:0007669"/>
    <property type="project" value="UniProtKB-KW"/>
</dbReference>
<dbReference type="Pfam" id="PF13616">
    <property type="entry name" value="Rotamase_3"/>
    <property type="match status" value="1"/>
</dbReference>
<organism evidence="4 5">
    <name type="scientific">Geotalea daltonii (strain DSM 22248 / JCM 15807 / FRC-32)</name>
    <name type="common">Geobacter daltonii</name>
    <dbReference type="NCBI Taxonomy" id="316067"/>
    <lineage>
        <taxon>Bacteria</taxon>
        <taxon>Pseudomonadati</taxon>
        <taxon>Thermodesulfobacteriota</taxon>
        <taxon>Desulfuromonadia</taxon>
        <taxon>Geobacterales</taxon>
        <taxon>Geobacteraceae</taxon>
        <taxon>Geotalea</taxon>
    </lineage>
</organism>
<dbReference type="PROSITE" id="PS50198">
    <property type="entry name" value="PPIC_PPIASE_2"/>
    <property type="match status" value="1"/>
</dbReference>
<dbReference type="STRING" id="316067.Geob_0298"/>
<dbReference type="HOGENOM" id="CLU_034646_1_2_7"/>
<keyword evidence="1 4" id="KW-0413">Isomerase</keyword>
<sequence length="296" mass="32826">MQVRSYLFALVAGMLLAGTVHAEEVNPVVGKVGDFVLRQADLERVIANLTPEAQQKFQGEQEQASLVNQILLTKALAAKARKEGFERKPEVKEQLSYIIDQFLGQEYLRKVVTANVEVPDAELKKYYQEHEKDFVVPERVKVRHIYFAAAKDATAEVKAQARAKAEKIAEQLKKGGDFAKLAGENSEDTESAANGGDLGYLTPGKTNSEEFEKAAFSLKAGEVSPVVETPFGYHIIKVDERQEKRTATFEETKDYISSTLKAQLEEKKAREFLDAVAKEGGLQVFPGKKAEEKSGK</sequence>
<protein>
    <submittedName>
        <fullName evidence="4">Peptidylprolyl cis-trans isomerase, PpiC-type</fullName>
    </submittedName>
</protein>
<evidence type="ECO:0000313" key="4">
    <source>
        <dbReference type="EMBL" id="ACM18669.1"/>
    </source>
</evidence>
<dbReference type="Proteomes" id="UP000007721">
    <property type="component" value="Chromosome"/>
</dbReference>
<dbReference type="EMBL" id="CP001390">
    <property type="protein sequence ID" value="ACM18669.1"/>
    <property type="molecule type" value="Genomic_DNA"/>
</dbReference>
<evidence type="ECO:0000256" key="2">
    <source>
        <dbReference type="SAM" id="SignalP"/>
    </source>
</evidence>
<dbReference type="SUPFAM" id="SSF54534">
    <property type="entry name" value="FKBP-like"/>
    <property type="match status" value="1"/>
</dbReference>
<keyword evidence="2" id="KW-0732">Signal</keyword>
<accession>B9M9B1</accession>
<reference evidence="4 5" key="1">
    <citation type="submission" date="2009-01" db="EMBL/GenBank/DDBJ databases">
        <title>Complete sequence of Geobacter sp. FRC-32.</title>
        <authorList>
            <consortium name="US DOE Joint Genome Institute"/>
            <person name="Lucas S."/>
            <person name="Copeland A."/>
            <person name="Lapidus A."/>
            <person name="Glavina del Rio T."/>
            <person name="Dalin E."/>
            <person name="Tice H."/>
            <person name="Bruce D."/>
            <person name="Goodwin L."/>
            <person name="Pitluck S."/>
            <person name="Saunders E."/>
            <person name="Brettin T."/>
            <person name="Detter J.C."/>
            <person name="Han C."/>
            <person name="Larimer F."/>
            <person name="Land M."/>
            <person name="Hauser L."/>
            <person name="Kyrpides N."/>
            <person name="Ovchinnikova G."/>
            <person name="Kostka J."/>
            <person name="Richardson P."/>
        </authorList>
    </citation>
    <scope>NUCLEOTIDE SEQUENCE [LARGE SCALE GENOMIC DNA]</scope>
    <source>
        <strain evidence="5">DSM 22248 / JCM 15807 / FRC-32</strain>
    </source>
</reference>
<dbReference type="KEGG" id="geo:Geob_0298"/>
<dbReference type="InterPro" id="IPR023058">
    <property type="entry name" value="PPIase_PpiC_CS"/>
</dbReference>
<dbReference type="PANTHER" id="PTHR47245:SF2">
    <property type="entry name" value="PEPTIDYL-PROLYL CIS-TRANS ISOMERASE HP_0175-RELATED"/>
    <property type="match status" value="1"/>
</dbReference>
<proteinExistence type="predicted"/>
<evidence type="ECO:0000256" key="1">
    <source>
        <dbReference type="PROSITE-ProRule" id="PRU00278"/>
    </source>
</evidence>
<feature type="chain" id="PRO_5007911198" evidence="2">
    <location>
        <begin position="23"/>
        <end position="296"/>
    </location>
</feature>
<dbReference type="InterPro" id="IPR027304">
    <property type="entry name" value="Trigger_fact/SurA_dom_sf"/>
</dbReference>
<feature type="signal peptide" evidence="2">
    <location>
        <begin position="1"/>
        <end position="22"/>
    </location>
</feature>
<dbReference type="AlphaFoldDB" id="B9M9B1"/>
<dbReference type="PROSITE" id="PS01096">
    <property type="entry name" value="PPIC_PPIASE_1"/>
    <property type="match status" value="1"/>
</dbReference>
<dbReference type="InterPro" id="IPR046357">
    <property type="entry name" value="PPIase_dom_sf"/>
</dbReference>
<dbReference type="SUPFAM" id="SSF109998">
    <property type="entry name" value="Triger factor/SurA peptide-binding domain-like"/>
    <property type="match status" value="1"/>
</dbReference>
<feature type="domain" description="PpiC" evidence="3">
    <location>
        <begin position="137"/>
        <end position="240"/>
    </location>
</feature>
<gene>
    <name evidence="4" type="ordered locus">Geob_0298</name>
</gene>
<dbReference type="eggNOG" id="COG0760">
    <property type="taxonomic scope" value="Bacteria"/>
</dbReference>
<dbReference type="InterPro" id="IPR050245">
    <property type="entry name" value="PrsA_foldase"/>
</dbReference>
<dbReference type="PANTHER" id="PTHR47245">
    <property type="entry name" value="PEPTIDYLPROLYL ISOMERASE"/>
    <property type="match status" value="1"/>
</dbReference>
<dbReference type="RefSeq" id="WP_012645398.1">
    <property type="nucleotide sequence ID" value="NC_011979.1"/>
</dbReference>
<name>B9M9B1_GEODF</name>
<evidence type="ECO:0000313" key="5">
    <source>
        <dbReference type="Proteomes" id="UP000007721"/>
    </source>
</evidence>
<keyword evidence="5" id="KW-1185">Reference proteome</keyword>